<dbReference type="EMBL" id="JAHQIW010007221">
    <property type="protein sequence ID" value="KAJ1373052.1"/>
    <property type="molecule type" value="Genomic_DNA"/>
</dbReference>
<evidence type="ECO:0000313" key="1">
    <source>
        <dbReference type="EMBL" id="KAJ1373052.1"/>
    </source>
</evidence>
<comment type="caution">
    <text evidence="1">The sequence shown here is derived from an EMBL/GenBank/DDBJ whole genome shotgun (WGS) entry which is preliminary data.</text>
</comment>
<gene>
    <name evidence="1" type="ORF">KIN20_035381</name>
</gene>
<name>A0AAD5RB20_PARTN</name>
<reference evidence="1" key="1">
    <citation type="submission" date="2021-06" db="EMBL/GenBank/DDBJ databases">
        <title>Parelaphostrongylus tenuis whole genome reference sequence.</title>
        <authorList>
            <person name="Garwood T.J."/>
            <person name="Larsen P.A."/>
            <person name="Fountain-Jones N.M."/>
            <person name="Garbe J.R."/>
            <person name="Macchietto M.G."/>
            <person name="Kania S.A."/>
            <person name="Gerhold R.W."/>
            <person name="Richards J.E."/>
            <person name="Wolf T.M."/>
        </authorList>
    </citation>
    <scope>NUCLEOTIDE SEQUENCE</scope>
    <source>
        <strain evidence="1">MNPRO001-30</strain>
        <tissue evidence="1">Meninges</tissue>
    </source>
</reference>
<accession>A0AAD5RB20</accession>
<organism evidence="1 2">
    <name type="scientific">Parelaphostrongylus tenuis</name>
    <name type="common">Meningeal worm</name>
    <dbReference type="NCBI Taxonomy" id="148309"/>
    <lineage>
        <taxon>Eukaryota</taxon>
        <taxon>Metazoa</taxon>
        <taxon>Ecdysozoa</taxon>
        <taxon>Nematoda</taxon>
        <taxon>Chromadorea</taxon>
        <taxon>Rhabditida</taxon>
        <taxon>Rhabditina</taxon>
        <taxon>Rhabditomorpha</taxon>
        <taxon>Strongyloidea</taxon>
        <taxon>Metastrongylidae</taxon>
        <taxon>Parelaphostrongylus</taxon>
    </lineage>
</organism>
<protein>
    <submittedName>
        <fullName evidence="1">Uncharacterized protein</fullName>
    </submittedName>
</protein>
<evidence type="ECO:0000313" key="2">
    <source>
        <dbReference type="Proteomes" id="UP001196413"/>
    </source>
</evidence>
<dbReference type="Proteomes" id="UP001196413">
    <property type="component" value="Unassembled WGS sequence"/>
</dbReference>
<keyword evidence="2" id="KW-1185">Reference proteome</keyword>
<proteinExistence type="predicted"/>
<sequence length="69" mass="7809">MTIALTLRQGATSELIVADSGIVFIFCHIPQFMREMACGYCVDSSNQCNRKPELLVVQYAKEIIEYFDS</sequence>
<dbReference type="AlphaFoldDB" id="A0AAD5RB20"/>